<evidence type="ECO:0008006" key="7">
    <source>
        <dbReference type="Google" id="ProtNLM"/>
    </source>
</evidence>
<dbReference type="GO" id="GO:0000786">
    <property type="term" value="C:nucleosome"/>
    <property type="evidence" value="ECO:0007669"/>
    <property type="project" value="UniProtKB-KW"/>
</dbReference>
<dbReference type="PANTHER" id="PTHR11426">
    <property type="entry name" value="HISTONE H3"/>
    <property type="match status" value="1"/>
</dbReference>
<sequence>MSTKAACKIAQTATGAVKKPHRFRLRTIALREIKRYQKSTELLVKAPLPEARNAAPPALLQPYLSSSMADSAPMIDMARTTEGKKKESTTYPCRHPF</sequence>
<accession>A0A8H5FH61</accession>
<evidence type="ECO:0000313" key="5">
    <source>
        <dbReference type="EMBL" id="KAF5336611.1"/>
    </source>
</evidence>
<evidence type="ECO:0000313" key="6">
    <source>
        <dbReference type="Proteomes" id="UP000541558"/>
    </source>
</evidence>
<proteinExistence type="inferred from homology"/>
<evidence type="ECO:0000256" key="2">
    <source>
        <dbReference type="ARBA" id="ARBA00010343"/>
    </source>
</evidence>
<gene>
    <name evidence="5" type="ORF">D9611_006452</name>
</gene>
<organism evidence="5 6">
    <name type="scientific">Ephemerocybe angulata</name>
    <dbReference type="NCBI Taxonomy" id="980116"/>
    <lineage>
        <taxon>Eukaryota</taxon>
        <taxon>Fungi</taxon>
        <taxon>Dikarya</taxon>
        <taxon>Basidiomycota</taxon>
        <taxon>Agaricomycotina</taxon>
        <taxon>Agaricomycetes</taxon>
        <taxon>Agaricomycetidae</taxon>
        <taxon>Agaricales</taxon>
        <taxon>Agaricineae</taxon>
        <taxon>Psathyrellaceae</taxon>
        <taxon>Ephemerocybe</taxon>
    </lineage>
</organism>
<keyword evidence="4" id="KW-0544">Nucleosome core</keyword>
<dbReference type="AlphaFoldDB" id="A0A8H5FH61"/>
<dbReference type="Proteomes" id="UP000541558">
    <property type="component" value="Unassembled WGS sequence"/>
</dbReference>
<dbReference type="GO" id="GO:0003677">
    <property type="term" value="F:DNA binding"/>
    <property type="evidence" value="ECO:0007669"/>
    <property type="project" value="InterPro"/>
</dbReference>
<keyword evidence="4" id="KW-0238">DNA-binding</keyword>
<dbReference type="Gene3D" id="1.10.20.10">
    <property type="entry name" value="Histone, subunit A"/>
    <property type="match status" value="1"/>
</dbReference>
<keyword evidence="3" id="KW-0158">Chromosome</keyword>
<keyword evidence="6" id="KW-1185">Reference proteome</keyword>
<dbReference type="OrthoDB" id="1930735at2759"/>
<dbReference type="SUPFAM" id="SSF47113">
    <property type="entry name" value="Histone-fold"/>
    <property type="match status" value="1"/>
</dbReference>
<dbReference type="EMBL" id="JAACJK010000058">
    <property type="protein sequence ID" value="KAF5336611.1"/>
    <property type="molecule type" value="Genomic_DNA"/>
</dbReference>
<comment type="similarity">
    <text evidence="2">Belongs to the histone H3 family.</text>
</comment>
<dbReference type="GO" id="GO:0030527">
    <property type="term" value="F:structural constituent of chromatin"/>
    <property type="evidence" value="ECO:0007669"/>
    <property type="project" value="InterPro"/>
</dbReference>
<evidence type="ECO:0000256" key="1">
    <source>
        <dbReference type="ARBA" id="ARBA00004286"/>
    </source>
</evidence>
<evidence type="ECO:0000256" key="3">
    <source>
        <dbReference type="ARBA" id="ARBA00022454"/>
    </source>
</evidence>
<comment type="caution">
    <text evidence="5">The sequence shown here is derived from an EMBL/GenBank/DDBJ whole genome shotgun (WGS) entry which is preliminary data.</text>
</comment>
<dbReference type="GO" id="GO:0046982">
    <property type="term" value="F:protein heterodimerization activity"/>
    <property type="evidence" value="ECO:0007669"/>
    <property type="project" value="InterPro"/>
</dbReference>
<dbReference type="InterPro" id="IPR000164">
    <property type="entry name" value="Histone_H3/CENP-A"/>
</dbReference>
<name>A0A8H5FH61_9AGAR</name>
<comment type="subcellular location">
    <subcellularLocation>
        <location evidence="1">Chromosome</location>
    </subcellularLocation>
</comment>
<protein>
    <recommendedName>
        <fullName evidence="7">Histone H2A/H2B/H3 domain-containing protein</fullName>
    </recommendedName>
</protein>
<dbReference type="InterPro" id="IPR009072">
    <property type="entry name" value="Histone-fold"/>
</dbReference>
<evidence type="ECO:0000256" key="4">
    <source>
        <dbReference type="ARBA" id="ARBA00023269"/>
    </source>
</evidence>
<reference evidence="5 6" key="1">
    <citation type="journal article" date="2020" name="ISME J.">
        <title>Uncovering the hidden diversity of litter-decomposition mechanisms in mushroom-forming fungi.</title>
        <authorList>
            <person name="Floudas D."/>
            <person name="Bentzer J."/>
            <person name="Ahren D."/>
            <person name="Johansson T."/>
            <person name="Persson P."/>
            <person name="Tunlid A."/>
        </authorList>
    </citation>
    <scope>NUCLEOTIDE SEQUENCE [LARGE SCALE GENOMIC DNA]</scope>
    <source>
        <strain evidence="5 6">CBS 175.51</strain>
    </source>
</reference>